<dbReference type="RefSeq" id="WP_097643568.1">
    <property type="nucleotide sequence ID" value="NZ_NQWI01000026.1"/>
</dbReference>
<evidence type="ECO:0000256" key="1">
    <source>
        <dbReference type="ARBA" id="ARBA00004651"/>
    </source>
</evidence>
<reference evidence="9" key="1">
    <citation type="submission" date="2017-08" db="EMBL/GenBank/DDBJ databases">
        <authorList>
            <person name="Grouzdev D.S."/>
            <person name="Gaisin V.A."/>
            <person name="Rysina M.S."/>
            <person name="Gorlenko V.M."/>
        </authorList>
    </citation>
    <scope>NUCLEOTIDE SEQUENCE [LARGE SCALE GENOMIC DNA]</scope>
    <source>
        <strain evidence="9">Kir15-3F</strain>
    </source>
</reference>
<feature type="transmembrane region" description="Helical" evidence="7">
    <location>
        <begin position="79"/>
        <end position="103"/>
    </location>
</feature>
<dbReference type="InterPro" id="IPR050833">
    <property type="entry name" value="Poly_Biosynth_Transport"/>
</dbReference>
<feature type="transmembrane region" description="Helical" evidence="7">
    <location>
        <begin position="441"/>
        <end position="464"/>
    </location>
</feature>
<dbReference type="CDD" id="cd13127">
    <property type="entry name" value="MATE_tuaB_like"/>
    <property type="match status" value="1"/>
</dbReference>
<evidence type="ECO:0000256" key="4">
    <source>
        <dbReference type="ARBA" id="ARBA00022692"/>
    </source>
</evidence>
<feature type="transmembrane region" description="Helical" evidence="7">
    <location>
        <begin position="384"/>
        <end position="402"/>
    </location>
</feature>
<feature type="transmembrane region" description="Helical" evidence="7">
    <location>
        <begin position="149"/>
        <end position="167"/>
    </location>
</feature>
<dbReference type="PANTHER" id="PTHR30250">
    <property type="entry name" value="PST FAMILY PREDICTED COLANIC ACID TRANSPORTER"/>
    <property type="match status" value="1"/>
</dbReference>
<gene>
    <name evidence="8" type="ORF">CJ255_08020</name>
</gene>
<evidence type="ECO:0000256" key="5">
    <source>
        <dbReference type="ARBA" id="ARBA00022989"/>
    </source>
</evidence>
<organism evidence="8 9">
    <name type="scientific">Candidatus Viridilinea mediisalina</name>
    <dbReference type="NCBI Taxonomy" id="2024553"/>
    <lineage>
        <taxon>Bacteria</taxon>
        <taxon>Bacillati</taxon>
        <taxon>Chloroflexota</taxon>
        <taxon>Chloroflexia</taxon>
        <taxon>Chloroflexales</taxon>
        <taxon>Chloroflexineae</taxon>
        <taxon>Oscillochloridaceae</taxon>
        <taxon>Candidatus Viridilinea</taxon>
    </lineage>
</organism>
<evidence type="ECO:0000256" key="6">
    <source>
        <dbReference type="ARBA" id="ARBA00023136"/>
    </source>
</evidence>
<evidence type="ECO:0000256" key="7">
    <source>
        <dbReference type="SAM" id="Phobius"/>
    </source>
</evidence>
<keyword evidence="6 7" id="KW-0472">Membrane</keyword>
<dbReference type="NCBIfam" id="NF007773">
    <property type="entry name" value="PRK10459.1"/>
    <property type="match status" value="1"/>
</dbReference>
<evidence type="ECO:0000313" key="9">
    <source>
        <dbReference type="Proteomes" id="UP000220527"/>
    </source>
</evidence>
<comment type="caution">
    <text evidence="8">The sequence shown here is derived from an EMBL/GenBank/DDBJ whole genome shotgun (WGS) entry which is preliminary data.</text>
</comment>
<dbReference type="AlphaFoldDB" id="A0A2A6RL27"/>
<feature type="transmembrane region" description="Helical" evidence="7">
    <location>
        <begin position="43"/>
        <end position="67"/>
    </location>
</feature>
<accession>A0A2A6RL27</accession>
<feature type="transmembrane region" description="Helical" evidence="7">
    <location>
        <begin position="324"/>
        <end position="349"/>
    </location>
</feature>
<dbReference type="Pfam" id="PF13440">
    <property type="entry name" value="Polysacc_synt_3"/>
    <property type="match status" value="1"/>
</dbReference>
<dbReference type="PANTHER" id="PTHR30250:SF10">
    <property type="entry name" value="LIPOPOLYSACCHARIDE BIOSYNTHESIS PROTEIN WZXC"/>
    <property type="match status" value="1"/>
</dbReference>
<feature type="transmembrane region" description="Helical" evidence="7">
    <location>
        <begin position="109"/>
        <end position="128"/>
    </location>
</feature>
<keyword evidence="3" id="KW-1003">Cell membrane</keyword>
<keyword evidence="5 7" id="KW-1133">Transmembrane helix</keyword>
<evidence type="ECO:0000313" key="8">
    <source>
        <dbReference type="EMBL" id="PDW03606.1"/>
    </source>
</evidence>
<feature type="transmembrane region" description="Helical" evidence="7">
    <location>
        <begin position="414"/>
        <end position="435"/>
    </location>
</feature>
<protein>
    <submittedName>
        <fullName evidence="8">Colanic acid exporter</fullName>
    </submittedName>
</protein>
<evidence type="ECO:0000256" key="2">
    <source>
        <dbReference type="ARBA" id="ARBA00007430"/>
    </source>
</evidence>
<keyword evidence="4 7" id="KW-0812">Transmembrane</keyword>
<sequence>MSLRLQAFSGVRWTTLATVVTTTTQLLQLVVLARLLAPEAFGLMAMVMVMIGFAQSYADAGISSAIVHRQDITSKQLSSLYWLNIMVGVVIFVILWILTPFIARLFNESQLIALLHAVIIIFLIVPLGKQYEVLLQKNLNFNLLARQEIIAAIISTSLAISCAFVGMGVWSLVIGQISLVLTRTLMLLWVGMQIHRPSIHFCWQDLQGYWQFGLYQVGERNINFLAQRIDQLLIGGILGAQALGYYSFAFNLVSLPQNRINPIVTKVAFPTFAKIQDDIPRLQRGYLSVLKMLTLINAPLLIGMIVLAPMFVPLIFGEQWLPSMVLVQLAAIVSLMRGIGNPVGSLLLARGRADLGFKWNLGLFLFSAPFIYVSALWGDVVTVAATWVLLQVILKLPAYLWLIRPLIGPCGKAYIGATAVPIGLASIMGVIVWLGLSLSSISWLSMLSLIALGGSVYVVILWIAERKMLVDLGDLVLGSRNPLNHKKVSFT</sequence>
<comment type="similarity">
    <text evidence="2">Belongs to the polysaccharide synthase family.</text>
</comment>
<proteinExistence type="inferred from homology"/>
<feature type="transmembrane region" description="Helical" evidence="7">
    <location>
        <begin position="12"/>
        <end position="37"/>
    </location>
</feature>
<feature type="transmembrane region" description="Helical" evidence="7">
    <location>
        <begin position="361"/>
        <end position="378"/>
    </location>
</feature>
<comment type="subcellular location">
    <subcellularLocation>
        <location evidence="1">Cell membrane</location>
        <topology evidence="1">Multi-pass membrane protein</topology>
    </subcellularLocation>
</comment>
<dbReference type="EMBL" id="NQWI01000026">
    <property type="protein sequence ID" value="PDW03606.1"/>
    <property type="molecule type" value="Genomic_DNA"/>
</dbReference>
<evidence type="ECO:0000256" key="3">
    <source>
        <dbReference type="ARBA" id="ARBA00022475"/>
    </source>
</evidence>
<dbReference type="GO" id="GO:0005886">
    <property type="term" value="C:plasma membrane"/>
    <property type="evidence" value="ECO:0007669"/>
    <property type="project" value="UniProtKB-SubCell"/>
</dbReference>
<name>A0A2A6RL27_9CHLR</name>
<dbReference type="Proteomes" id="UP000220527">
    <property type="component" value="Unassembled WGS sequence"/>
</dbReference>
<feature type="transmembrane region" description="Helical" evidence="7">
    <location>
        <begin position="289"/>
        <end position="312"/>
    </location>
</feature>
<keyword evidence="9" id="KW-1185">Reference proteome</keyword>
<dbReference type="OrthoDB" id="149157at2"/>